<sequence length="374" mass="42099">MRMNRRNLGTSSGRREKAVDKSAMERMVRQNRARRKKRRKDKSISLAATMSKNVIALATSLHGIGPLIQNGTFRKRVAEIEPPWHPPRGFSLVPIEMPDFSMELLLHQNEFFSNNSLEYLKTDDSNMPEDRAGKEDTAERLLTENREVVLQLHGGGYIGKMKNAYRDFAVLYARMPGERAVLSVDYRVAPEDPYPAALEDAYAAYQWLLEMGCRGSQIIVVGDSAGGGLALALCLYLKDKGEPLPKKLVLMSPWTDLAATGDSYETNFEKDPLFGNTTDSMIYSNAYYGENDPKTPYISPLYGNYEGFPPMLFQVGGAEMLLSDSARAAKKAKAAGCEVQLTIYDEMFHVFQLGMKKMKESREAWKEIEEFLTI</sequence>
<proteinExistence type="predicted"/>
<feature type="compositionally biased region" description="Basic residues" evidence="2">
    <location>
        <begin position="29"/>
        <end position="41"/>
    </location>
</feature>
<dbReference type="AlphaFoldDB" id="C0EXD2"/>
<reference evidence="4 5" key="2">
    <citation type="submission" date="2009-02" db="EMBL/GenBank/DDBJ databases">
        <title>Draft genome sequence of Eubacterium hallii (DSM 3353).</title>
        <authorList>
            <person name="Sudarsanam P."/>
            <person name="Ley R."/>
            <person name="Guruge J."/>
            <person name="Turnbaugh P.J."/>
            <person name="Mahowald M."/>
            <person name="Liep D."/>
            <person name="Gordon J."/>
        </authorList>
    </citation>
    <scope>NUCLEOTIDE SEQUENCE [LARGE SCALE GENOMIC DNA]</scope>
    <source>
        <strain evidence="4 5">DSM 3353</strain>
    </source>
</reference>
<evidence type="ECO:0000313" key="5">
    <source>
        <dbReference type="Proteomes" id="UP000003174"/>
    </source>
</evidence>
<feature type="domain" description="Alpha/beta hydrolase fold-3" evidence="3">
    <location>
        <begin position="149"/>
        <end position="352"/>
    </location>
</feature>
<evidence type="ECO:0000259" key="3">
    <source>
        <dbReference type="Pfam" id="PF07859"/>
    </source>
</evidence>
<dbReference type="InterPro" id="IPR050300">
    <property type="entry name" value="GDXG_lipolytic_enzyme"/>
</dbReference>
<protein>
    <submittedName>
        <fullName evidence="4">Hydrolase, alpha/beta domain protein</fullName>
    </submittedName>
</protein>
<feature type="region of interest" description="Disordered" evidence="2">
    <location>
        <begin position="1"/>
        <end position="44"/>
    </location>
</feature>
<dbReference type="PANTHER" id="PTHR48081:SF8">
    <property type="entry name" value="ALPHA_BETA HYDROLASE FOLD-3 DOMAIN-CONTAINING PROTEIN-RELATED"/>
    <property type="match status" value="1"/>
</dbReference>
<dbReference type="PANTHER" id="PTHR48081">
    <property type="entry name" value="AB HYDROLASE SUPERFAMILY PROTEIN C4A8.06C"/>
    <property type="match status" value="1"/>
</dbReference>
<keyword evidence="1 4" id="KW-0378">Hydrolase</keyword>
<dbReference type="InterPro" id="IPR013094">
    <property type="entry name" value="AB_hydrolase_3"/>
</dbReference>
<dbReference type="Pfam" id="PF07859">
    <property type="entry name" value="Abhydrolase_3"/>
    <property type="match status" value="1"/>
</dbReference>
<comment type="caution">
    <text evidence="4">The sequence shown here is derived from an EMBL/GenBank/DDBJ whole genome shotgun (WGS) entry which is preliminary data.</text>
</comment>
<evidence type="ECO:0000256" key="1">
    <source>
        <dbReference type="ARBA" id="ARBA00022801"/>
    </source>
</evidence>
<feature type="compositionally biased region" description="Basic and acidic residues" evidence="2">
    <location>
        <begin position="13"/>
        <end position="28"/>
    </location>
</feature>
<dbReference type="eggNOG" id="COG0657">
    <property type="taxonomic scope" value="Bacteria"/>
</dbReference>
<reference evidence="4 5" key="1">
    <citation type="submission" date="2009-01" db="EMBL/GenBank/DDBJ databases">
        <authorList>
            <person name="Fulton L."/>
            <person name="Clifton S."/>
            <person name="Fulton B."/>
            <person name="Xu J."/>
            <person name="Minx P."/>
            <person name="Pepin K.H."/>
            <person name="Johnson M."/>
            <person name="Bhonagiri V."/>
            <person name="Nash W.E."/>
            <person name="Mardis E.R."/>
            <person name="Wilson R.K."/>
        </authorList>
    </citation>
    <scope>NUCLEOTIDE SEQUENCE [LARGE SCALE GENOMIC DNA]</scope>
    <source>
        <strain evidence="4 5">DSM 3353</strain>
    </source>
</reference>
<accession>C0EXD2</accession>
<dbReference type="EMBL" id="ACEP01000093">
    <property type="protein sequence ID" value="EEG36073.1"/>
    <property type="molecule type" value="Genomic_DNA"/>
</dbReference>
<evidence type="ECO:0000256" key="2">
    <source>
        <dbReference type="SAM" id="MobiDB-lite"/>
    </source>
</evidence>
<evidence type="ECO:0000313" key="4">
    <source>
        <dbReference type="EMBL" id="EEG36073.1"/>
    </source>
</evidence>
<dbReference type="Gene3D" id="3.40.50.1820">
    <property type="entry name" value="alpha/beta hydrolase"/>
    <property type="match status" value="1"/>
</dbReference>
<dbReference type="SUPFAM" id="SSF53474">
    <property type="entry name" value="alpha/beta-Hydrolases"/>
    <property type="match status" value="1"/>
</dbReference>
<name>C0EXD2_9FIRM</name>
<dbReference type="InterPro" id="IPR029058">
    <property type="entry name" value="AB_hydrolase_fold"/>
</dbReference>
<dbReference type="Proteomes" id="UP000003174">
    <property type="component" value="Unassembled WGS sequence"/>
</dbReference>
<dbReference type="GO" id="GO:0016787">
    <property type="term" value="F:hydrolase activity"/>
    <property type="evidence" value="ECO:0007669"/>
    <property type="project" value="UniProtKB-KW"/>
</dbReference>
<gene>
    <name evidence="4" type="ORF">EUBHAL_02074</name>
</gene>
<organism evidence="4 5">
    <name type="scientific">Anaerobutyricum hallii DSM 3353</name>
    <dbReference type="NCBI Taxonomy" id="411469"/>
    <lineage>
        <taxon>Bacteria</taxon>
        <taxon>Bacillati</taxon>
        <taxon>Bacillota</taxon>
        <taxon>Clostridia</taxon>
        <taxon>Lachnospirales</taxon>
        <taxon>Lachnospiraceae</taxon>
        <taxon>Anaerobutyricum</taxon>
    </lineage>
</organism>